<feature type="transmembrane region" description="Helical" evidence="9">
    <location>
        <begin position="445"/>
        <end position="469"/>
    </location>
</feature>
<dbReference type="EMBL" id="AP019860">
    <property type="protein sequence ID" value="BBM82417.1"/>
    <property type="molecule type" value="Genomic_DNA"/>
</dbReference>
<dbReference type="Gene3D" id="1.10.510.10">
    <property type="entry name" value="Transferase(Phosphotransferase) domain 1"/>
    <property type="match status" value="1"/>
</dbReference>
<evidence type="ECO:0000256" key="4">
    <source>
        <dbReference type="ARBA" id="ARBA00022741"/>
    </source>
</evidence>
<evidence type="ECO:0000256" key="8">
    <source>
        <dbReference type="SAM" id="MobiDB-lite"/>
    </source>
</evidence>
<dbReference type="Pfam" id="PF00069">
    <property type="entry name" value="Pkinase"/>
    <property type="match status" value="1"/>
</dbReference>
<sequence length="623" mass="72040">MATPPEILFLKIAINKGYMSKDEANHALLYQKQFAEKGQQIYLVNYLLAKKMITAQQAEEIKREYQNHIAQQKTPNTTNIATPNSPNQRARQRTQANQYLKGLSNTRKLNKVTVQNKTETKRYNKSDFANLSQNSLPKNIAKVENTVSSPVIGTGEMFGHYRIEKEIGQGGMGSVYKVYDTKLNRTVALKVISTEHKIKEKRKKRFLQEIKATAQLNHPNIVQVLEAGETPQNYFTMEYLEGGTLSPLIKNGPLKPVQAAMIVQKIAEALYYAHKNGIIHRDIKPSNIMFNANREPKLMDFGLSKMIDVDDNLSKSGEALGTPAYMSPEQANGNETEPQSDIYSLGATLYEMLTGKQVFEGESYYDILNKVFHEDPILPRELNPDIPKDLQAICLKALQKKSQNRYVNARNFAKDLKNFVERKPVSARPISLWQKISKFSKRYRITILVSTLLFSFFVMGTIGYMYMLYDKHKSHILYLYELQRTEKSLQTNPIFFKQLYIAFTGLETYNQIEKLFTEETRKALILHLWALHHVEMDDKANIKKWILAYDYFIQQNAMHRAYYFCNRGYLNLLRKNNSAAANDFDRALELLQRNKQPNSEEDDYLFEFCNRSKKQVKQESRGE</sequence>
<keyword evidence="6 7" id="KW-0067">ATP-binding</keyword>
<evidence type="ECO:0000256" key="1">
    <source>
        <dbReference type="ARBA" id="ARBA00012513"/>
    </source>
</evidence>
<reference evidence="11 12" key="1">
    <citation type="submission" date="2019-08" db="EMBL/GenBank/DDBJ databases">
        <title>Complete genome sequence of Candidatus Uab amorphum.</title>
        <authorList>
            <person name="Shiratori T."/>
            <person name="Suzuki S."/>
            <person name="Kakizawa Y."/>
            <person name="Ishida K."/>
        </authorList>
    </citation>
    <scope>NUCLEOTIDE SEQUENCE [LARGE SCALE GENOMIC DNA]</scope>
    <source>
        <strain evidence="11 12">SRT547</strain>
    </source>
</reference>
<evidence type="ECO:0000256" key="6">
    <source>
        <dbReference type="ARBA" id="ARBA00022840"/>
    </source>
</evidence>
<gene>
    <name evidence="11" type="ORF">UABAM_00760</name>
</gene>
<dbReference type="PROSITE" id="PS00108">
    <property type="entry name" value="PROTEIN_KINASE_ST"/>
    <property type="match status" value="1"/>
</dbReference>
<evidence type="ECO:0000259" key="10">
    <source>
        <dbReference type="PROSITE" id="PS50011"/>
    </source>
</evidence>
<dbReference type="InterPro" id="IPR011009">
    <property type="entry name" value="Kinase-like_dom_sf"/>
</dbReference>
<keyword evidence="2" id="KW-0723">Serine/threonine-protein kinase</keyword>
<proteinExistence type="predicted"/>
<dbReference type="RefSeq" id="WP_151966665.1">
    <property type="nucleotide sequence ID" value="NZ_AP019860.1"/>
</dbReference>
<keyword evidence="3" id="KW-0808">Transferase</keyword>
<dbReference type="PROSITE" id="PS00107">
    <property type="entry name" value="PROTEIN_KINASE_ATP"/>
    <property type="match status" value="1"/>
</dbReference>
<keyword evidence="12" id="KW-1185">Reference proteome</keyword>
<evidence type="ECO:0000256" key="2">
    <source>
        <dbReference type="ARBA" id="ARBA00022527"/>
    </source>
</evidence>
<dbReference type="Proteomes" id="UP000326354">
    <property type="component" value="Chromosome"/>
</dbReference>
<evidence type="ECO:0000256" key="3">
    <source>
        <dbReference type="ARBA" id="ARBA00022679"/>
    </source>
</evidence>
<dbReference type="EC" id="2.7.11.1" evidence="1"/>
<evidence type="ECO:0000313" key="12">
    <source>
        <dbReference type="Proteomes" id="UP000326354"/>
    </source>
</evidence>
<dbReference type="PANTHER" id="PTHR43289">
    <property type="entry name" value="MITOGEN-ACTIVATED PROTEIN KINASE KINASE KINASE 20-RELATED"/>
    <property type="match status" value="1"/>
</dbReference>
<dbReference type="InterPro" id="IPR008271">
    <property type="entry name" value="Ser/Thr_kinase_AS"/>
</dbReference>
<dbReference type="SMART" id="SM00220">
    <property type="entry name" value="S_TKc"/>
    <property type="match status" value="1"/>
</dbReference>
<keyword evidence="5 11" id="KW-0418">Kinase</keyword>
<dbReference type="GO" id="GO:0005524">
    <property type="term" value="F:ATP binding"/>
    <property type="evidence" value="ECO:0007669"/>
    <property type="project" value="UniProtKB-UniRule"/>
</dbReference>
<accession>A0A5S9F1B0</accession>
<dbReference type="Gene3D" id="3.30.200.20">
    <property type="entry name" value="Phosphorylase Kinase, domain 1"/>
    <property type="match status" value="1"/>
</dbReference>
<protein>
    <recommendedName>
        <fullName evidence="1">non-specific serine/threonine protein kinase</fullName>
        <ecNumber evidence="1">2.7.11.1</ecNumber>
    </recommendedName>
</protein>
<evidence type="ECO:0000313" key="11">
    <source>
        <dbReference type="EMBL" id="BBM82417.1"/>
    </source>
</evidence>
<feature type="compositionally biased region" description="Polar residues" evidence="8">
    <location>
        <begin position="70"/>
        <end position="86"/>
    </location>
</feature>
<evidence type="ECO:0000256" key="7">
    <source>
        <dbReference type="PROSITE-ProRule" id="PRU10141"/>
    </source>
</evidence>
<dbReference type="SUPFAM" id="SSF56112">
    <property type="entry name" value="Protein kinase-like (PK-like)"/>
    <property type="match status" value="1"/>
</dbReference>
<dbReference type="AlphaFoldDB" id="A0A5S9F1B0"/>
<dbReference type="InterPro" id="IPR017441">
    <property type="entry name" value="Protein_kinase_ATP_BS"/>
</dbReference>
<feature type="domain" description="Protein kinase" evidence="10">
    <location>
        <begin position="161"/>
        <end position="420"/>
    </location>
</feature>
<dbReference type="FunFam" id="1.10.510.10:FF:000021">
    <property type="entry name" value="Serine/threonine protein kinase"/>
    <property type="match status" value="1"/>
</dbReference>
<dbReference type="KEGG" id="uam:UABAM_00760"/>
<dbReference type="CDD" id="cd14014">
    <property type="entry name" value="STKc_PknB_like"/>
    <property type="match status" value="1"/>
</dbReference>
<evidence type="ECO:0000256" key="9">
    <source>
        <dbReference type="SAM" id="Phobius"/>
    </source>
</evidence>
<dbReference type="OrthoDB" id="258731at2"/>
<dbReference type="InterPro" id="IPR000719">
    <property type="entry name" value="Prot_kinase_dom"/>
</dbReference>
<feature type="binding site" evidence="7">
    <location>
        <position position="190"/>
    </location>
    <ligand>
        <name>ATP</name>
        <dbReference type="ChEBI" id="CHEBI:30616"/>
    </ligand>
</feature>
<feature type="region of interest" description="Disordered" evidence="8">
    <location>
        <begin position="70"/>
        <end position="90"/>
    </location>
</feature>
<keyword evidence="9" id="KW-1133">Transmembrane helix</keyword>
<dbReference type="PROSITE" id="PS50011">
    <property type="entry name" value="PROTEIN_KINASE_DOM"/>
    <property type="match status" value="1"/>
</dbReference>
<keyword evidence="9" id="KW-0812">Transmembrane</keyword>
<organism evidence="11 12">
    <name type="scientific">Uabimicrobium amorphum</name>
    <dbReference type="NCBI Taxonomy" id="2596890"/>
    <lineage>
        <taxon>Bacteria</taxon>
        <taxon>Pseudomonadati</taxon>
        <taxon>Planctomycetota</taxon>
        <taxon>Candidatus Uabimicrobiia</taxon>
        <taxon>Candidatus Uabimicrobiales</taxon>
        <taxon>Candidatus Uabimicrobiaceae</taxon>
        <taxon>Candidatus Uabimicrobium</taxon>
    </lineage>
</organism>
<keyword evidence="9" id="KW-0472">Membrane</keyword>
<dbReference type="PANTHER" id="PTHR43289:SF6">
    <property type="entry name" value="SERINE_THREONINE-PROTEIN KINASE NEKL-3"/>
    <property type="match status" value="1"/>
</dbReference>
<dbReference type="GO" id="GO:0004674">
    <property type="term" value="F:protein serine/threonine kinase activity"/>
    <property type="evidence" value="ECO:0007669"/>
    <property type="project" value="UniProtKB-KW"/>
</dbReference>
<name>A0A5S9F1B0_UABAM</name>
<keyword evidence="4 7" id="KW-0547">Nucleotide-binding</keyword>
<evidence type="ECO:0000256" key="5">
    <source>
        <dbReference type="ARBA" id="ARBA00022777"/>
    </source>
</evidence>